<evidence type="ECO:0000256" key="4">
    <source>
        <dbReference type="PIRNR" id="PIRNR000124"/>
    </source>
</evidence>
<evidence type="ECO:0000313" key="7">
    <source>
        <dbReference type="Proteomes" id="UP001161409"/>
    </source>
</evidence>
<comment type="similarity">
    <text evidence="1 4">Belongs to the UDP-glucose/GDP-mannose dehydrogenase family.</text>
</comment>
<evidence type="ECO:0000256" key="1">
    <source>
        <dbReference type="ARBA" id="ARBA00006601"/>
    </source>
</evidence>
<dbReference type="SUPFAM" id="SSF48179">
    <property type="entry name" value="6-phosphogluconate dehydrogenase C-terminal domain-like"/>
    <property type="match status" value="1"/>
</dbReference>
<reference evidence="6" key="1">
    <citation type="journal article" date="2014" name="Int. J. Syst. Evol. Microbiol.">
        <title>Complete genome of a new Firmicutes species belonging to the dominant human colonic microbiota ('Ruminococcus bicirculans') reveals two chromosomes and a selective capacity to utilize plant glucans.</title>
        <authorList>
            <consortium name="NISC Comparative Sequencing Program"/>
            <person name="Wegmann U."/>
            <person name="Louis P."/>
            <person name="Goesmann A."/>
            <person name="Henrissat B."/>
            <person name="Duncan S.H."/>
            <person name="Flint H.J."/>
        </authorList>
    </citation>
    <scope>NUCLEOTIDE SEQUENCE</scope>
    <source>
        <strain evidence="6">NBRC 103408</strain>
    </source>
</reference>
<evidence type="ECO:0000256" key="3">
    <source>
        <dbReference type="ARBA" id="ARBA00023027"/>
    </source>
</evidence>
<sequence length="436" mass="47495">MTRSVPEALKGGDKVSSKTTISIVGLGYVGLPLAVALARHFDVIGFDISEDRVQELRDGYDRTFEIETPVLRASSMRFTTEIEQTANADIHIITVPTPVDDDNKPDLGPLRAACNSVGPILKKGAIVVVESTVYPGVTEDVCGPLLEEKSGLLAGEDFYLGYSPERINPGDKVHTVDRIVKVVAGQNEQVTDILADVYGSATTGGTFRARNIKTAEAAKVIENAQRDINIAFINEATMIFQKLGLSAYDVLETAGTKWNFLNFTPGLVGGHCIGIDPFYLAHRATQLGHAPDLILTGRRINESMGKFIADTVDGLVSGGSRILVLGLTFKENVPDLRNTKVKDIVSGLQELGHQVDVHDPMADKDEAHQFFDIDLKENLNNLHGYDAVVGAVAHTVYKDLSPLALESMLKEGGLVADIKAIWRDREFPAHIKRWQL</sequence>
<dbReference type="InterPro" id="IPR014027">
    <property type="entry name" value="UDP-Glc/GDP-Man_DH_C"/>
</dbReference>
<evidence type="ECO:0000313" key="6">
    <source>
        <dbReference type="EMBL" id="GLQ05031.1"/>
    </source>
</evidence>
<reference evidence="6" key="2">
    <citation type="submission" date="2023-01" db="EMBL/GenBank/DDBJ databases">
        <title>Draft genome sequence of Sneathiella chinensis strain NBRC 103408.</title>
        <authorList>
            <person name="Sun Q."/>
            <person name="Mori K."/>
        </authorList>
    </citation>
    <scope>NUCLEOTIDE SEQUENCE</scope>
    <source>
        <strain evidence="6">NBRC 103408</strain>
    </source>
</reference>
<proteinExistence type="inferred from homology"/>
<dbReference type="Pfam" id="PF03721">
    <property type="entry name" value="UDPG_MGDP_dh_N"/>
    <property type="match status" value="1"/>
</dbReference>
<dbReference type="SUPFAM" id="SSF52413">
    <property type="entry name" value="UDP-glucose/GDP-mannose dehydrogenase C-terminal domain"/>
    <property type="match status" value="1"/>
</dbReference>
<dbReference type="InterPro" id="IPR001732">
    <property type="entry name" value="UDP-Glc/GDP-Man_DH_N"/>
</dbReference>
<evidence type="ECO:0000259" key="5">
    <source>
        <dbReference type="SMART" id="SM00984"/>
    </source>
</evidence>
<dbReference type="PANTHER" id="PTHR43491:SF2">
    <property type="entry name" value="UDP-N-ACETYL-D-MANNOSAMINE DEHYDROGENASE"/>
    <property type="match status" value="1"/>
</dbReference>
<feature type="domain" description="UDP-glucose/GDP-mannose dehydrogenase C-terminal" evidence="5">
    <location>
        <begin position="323"/>
        <end position="424"/>
    </location>
</feature>
<dbReference type="InterPro" id="IPR017476">
    <property type="entry name" value="UDP-Glc/GDP-Man"/>
</dbReference>
<dbReference type="PIRSF" id="PIRSF000124">
    <property type="entry name" value="UDPglc_GDPman_dh"/>
    <property type="match status" value="1"/>
</dbReference>
<dbReference type="Pfam" id="PF03720">
    <property type="entry name" value="UDPG_MGDP_dh_C"/>
    <property type="match status" value="1"/>
</dbReference>
<dbReference type="PANTHER" id="PTHR43491">
    <property type="entry name" value="UDP-N-ACETYL-D-MANNOSAMINE DEHYDROGENASE"/>
    <property type="match status" value="1"/>
</dbReference>
<organism evidence="6 7">
    <name type="scientific">Sneathiella chinensis</name>
    <dbReference type="NCBI Taxonomy" id="349750"/>
    <lineage>
        <taxon>Bacteria</taxon>
        <taxon>Pseudomonadati</taxon>
        <taxon>Pseudomonadota</taxon>
        <taxon>Alphaproteobacteria</taxon>
        <taxon>Sneathiellales</taxon>
        <taxon>Sneathiellaceae</taxon>
        <taxon>Sneathiella</taxon>
    </lineage>
</organism>
<comment type="caution">
    <text evidence="6">The sequence shown here is derived from an EMBL/GenBank/DDBJ whole genome shotgun (WGS) entry which is preliminary data.</text>
</comment>
<evidence type="ECO:0000256" key="2">
    <source>
        <dbReference type="ARBA" id="ARBA00023002"/>
    </source>
</evidence>
<protein>
    <submittedName>
        <fullName evidence="6">UDP-N-acetyl-D-galactosamine dehydrogenase</fullName>
    </submittedName>
</protein>
<keyword evidence="2" id="KW-0560">Oxidoreductase</keyword>
<dbReference type="InterPro" id="IPR036291">
    <property type="entry name" value="NAD(P)-bd_dom_sf"/>
</dbReference>
<dbReference type="NCBIfam" id="TIGR03026">
    <property type="entry name" value="NDP-sugDHase"/>
    <property type="match status" value="1"/>
</dbReference>
<dbReference type="InterPro" id="IPR008927">
    <property type="entry name" value="6-PGluconate_DH-like_C_sf"/>
</dbReference>
<gene>
    <name evidence="6" type="ORF">GCM10007924_02520</name>
</gene>
<dbReference type="PIRSF" id="PIRSF500136">
    <property type="entry name" value="UDP_ManNAc_DH"/>
    <property type="match status" value="1"/>
</dbReference>
<keyword evidence="3" id="KW-0520">NAD</keyword>
<dbReference type="EMBL" id="BSNF01000001">
    <property type="protein sequence ID" value="GLQ05031.1"/>
    <property type="molecule type" value="Genomic_DNA"/>
</dbReference>
<dbReference type="SMART" id="SM00984">
    <property type="entry name" value="UDPG_MGDP_dh_C"/>
    <property type="match status" value="1"/>
</dbReference>
<keyword evidence="7" id="KW-1185">Reference proteome</keyword>
<dbReference type="Proteomes" id="UP001161409">
    <property type="component" value="Unassembled WGS sequence"/>
</dbReference>
<dbReference type="InterPro" id="IPR036220">
    <property type="entry name" value="UDP-Glc/GDP-Man_DH_C_sf"/>
</dbReference>
<dbReference type="Pfam" id="PF00984">
    <property type="entry name" value="UDPG_MGDP_dh"/>
    <property type="match status" value="1"/>
</dbReference>
<dbReference type="InterPro" id="IPR014026">
    <property type="entry name" value="UDP-Glc/GDP-Man_DH_dimer"/>
</dbReference>
<dbReference type="RefSeq" id="WP_169559066.1">
    <property type="nucleotide sequence ID" value="NZ_BSNF01000001.1"/>
</dbReference>
<dbReference type="InterPro" id="IPR028359">
    <property type="entry name" value="UDP_ManNAc/GlcNAc_DH"/>
</dbReference>
<accession>A0ABQ5U0T3</accession>
<name>A0ABQ5U0T3_9PROT</name>
<dbReference type="SUPFAM" id="SSF51735">
    <property type="entry name" value="NAD(P)-binding Rossmann-fold domains"/>
    <property type="match status" value="1"/>
</dbReference>
<dbReference type="Gene3D" id="3.40.50.720">
    <property type="entry name" value="NAD(P)-binding Rossmann-like Domain"/>
    <property type="match status" value="2"/>
</dbReference>